<reference evidence="1" key="1">
    <citation type="submission" date="2019-08" db="EMBL/GenBank/DDBJ databases">
        <authorList>
            <person name="Kucharzyk K."/>
            <person name="Murdoch R.W."/>
            <person name="Higgins S."/>
            <person name="Loffler F."/>
        </authorList>
    </citation>
    <scope>NUCLEOTIDE SEQUENCE</scope>
</reference>
<accession>A0A645GJE5</accession>
<proteinExistence type="predicted"/>
<gene>
    <name evidence="1" type="ORF">SDC9_173434</name>
</gene>
<dbReference type="AlphaFoldDB" id="A0A645GJE5"/>
<name>A0A645GJE5_9ZZZZ</name>
<sequence length="122" mass="13939">MVEFSDVTDIGHHTKQFAPLIKDWISRHQNLLVAALYRLTNRDTFPFFHDQQSHRLIIYAFAHQAGHALANDFSGFNPGNPAISFIDPQNNAASIGNKDTVIRRINNGLKFRNQPLNKTKFH</sequence>
<comment type="caution">
    <text evidence="1">The sequence shown here is derived from an EMBL/GenBank/DDBJ whole genome shotgun (WGS) entry which is preliminary data.</text>
</comment>
<organism evidence="1">
    <name type="scientific">bioreactor metagenome</name>
    <dbReference type="NCBI Taxonomy" id="1076179"/>
    <lineage>
        <taxon>unclassified sequences</taxon>
        <taxon>metagenomes</taxon>
        <taxon>ecological metagenomes</taxon>
    </lineage>
</organism>
<evidence type="ECO:0000313" key="1">
    <source>
        <dbReference type="EMBL" id="MPN26012.1"/>
    </source>
</evidence>
<protein>
    <submittedName>
        <fullName evidence="1">Uncharacterized protein</fullName>
    </submittedName>
</protein>
<dbReference type="EMBL" id="VSSQ01075402">
    <property type="protein sequence ID" value="MPN26012.1"/>
    <property type="molecule type" value="Genomic_DNA"/>
</dbReference>